<dbReference type="PROSITE" id="PS51318">
    <property type="entry name" value="TAT"/>
    <property type="match status" value="1"/>
</dbReference>
<dbReference type="PANTHER" id="PTHR42928:SF5">
    <property type="entry name" value="BLR1237 PROTEIN"/>
    <property type="match status" value="1"/>
</dbReference>
<dbReference type="InterPro" id="IPR005064">
    <property type="entry name" value="BUG"/>
</dbReference>
<gene>
    <name evidence="3" type="ORF">J5Y09_05615</name>
</gene>
<proteinExistence type="inferred from homology"/>
<dbReference type="Pfam" id="PF03401">
    <property type="entry name" value="TctC"/>
    <property type="match status" value="1"/>
</dbReference>
<keyword evidence="4" id="KW-1185">Reference proteome</keyword>
<dbReference type="InterPro" id="IPR006311">
    <property type="entry name" value="TAT_signal"/>
</dbReference>
<reference evidence="3 4" key="1">
    <citation type="submission" date="2021-03" db="EMBL/GenBank/DDBJ databases">
        <authorList>
            <person name="So Y."/>
        </authorList>
    </citation>
    <scope>NUCLEOTIDE SEQUENCE [LARGE SCALE GENOMIC DNA]</scope>
    <source>
        <strain evidence="3 4">PWR1</strain>
    </source>
</reference>
<dbReference type="Gene3D" id="3.40.190.10">
    <property type="entry name" value="Periplasmic binding protein-like II"/>
    <property type="match status" value="1"/>
</dbReference>
<feature type="signal peptide" evidence="2">
    <location>
        <begin position="1"/>
        <end position="23"/>
    </location>
</feature>
<comment type="similarity">
    <text evidence="1">Belongs to the UPF0065 (bug) family.</text>
</comment>
<protein>
    <submittedName>
        <fullName evidence="3">Tripartite tricarboxylate transporter substrate binding protein</fullName>
    </submittedName>
</protein>
<evidence type="ECO:0000256" key="2">
    <source>
        <dbReference type="SAM" id="SignalP"/>
    </source>
</evidence>
<dbReference type="Gene3D" id="3.40.190.150">
    <property type="entry name" value="Bordetella uptake gene, domain 1"/>
    <property type="match status" value="1"/>
</dbReference>
<dbReference type="EMBL" id="JAGIYZ010000003">
    <property type="protein sequence ID" value="MBP0463381.1"/>
    <property type="molecule type" value="Genomic_DNA"/>
</dbReference>
<evidence type="ECO:0000313" key="3">
    <source>
        <dbReference type="EMBL" id="MBP0463381.1"/>
    </source>
</evidence>
<dbReference type="InterPro" id="IPR042100">
    <property type="entry name" value="Bug_dom1"/>
</dbReference>
<keyword evidence="2" id="KW-0732">Signal</keyword>
<evidence type="ECO:0000256" key="1">
    <source>
        <dbReference type="ARBA" id="ARBA00006987"/>
    </source>
</evidence>
<accession>A0ABS4APU3</accession>
<comment type="caution">
    <text evidence="3">The sequence shown here is derived from an EMBL/GenBank/DDBJ whole genome shotgun (WGS) entry which is preliminary data.</text>
</comment>
<dbReference type="PIRSF" id="PIRSF017082">
    <property type="entry name" value="YflP"/>
    <property type="match status" value="1"/>
</dbReference>
<sequence length="324" mass="34054">MTRTRRRTFMLAAAGALPAPALRAQGAWPGGASVAVVVPYSPGGASDVVGRLVTQGLQEKLGGSFVMDHKPGGSTSIAARHVARARPDGMTLLLGTIATFSLTPLALRNPGYDPLADFAHVTQVCETLSLLVAHPRWGSLEALLAAARTRPEAISYATWGVGTTAHLPMLDLAARAGVEMLHVPYNGAPPALTDTIAGRTDCMFALLAACKPHLDAGRVKGLGVPTAARQPQVPDVPTFVERGFADFTWGGWYSVQAPLGTPQPILDRLGQALAEVFSAPRTIEFMATQGLAPAPMGSAALRARIERELPLHRGLMQRAGLEPS</sequence>
<dbReference type="Proteomes" id="UP000680815">
    <property type="component" value="Unassembled WGS sequence"/>
</dbReference>
<feature type="chain" id="PRO_5045638665" evidence="2">
    <location>
        <begin position="24"/>
        <end position="324"/>
    </location>
</feature>
<dbReference type="PANTHER" id="PTHR42928">
    <property type="entry name" value="TRICARBOXYLATE-BINDING PROTEIN"/>
    <property type="match status" value="1"/>
</dbReference>
<organism evidence="3 4">
    <name type="scientific">Roseomonas nitratireducens</name>
    <dbReference type="NCBI Taxonomy" id="2820810"/>
    <lineage>
        <taxon>Bacteria</taxon>
        <taxon>Pseudomonadati</taxon>
        <taxon>Pseudomonadota</taxon>
        <taxon>Alphaproteobacteria</taxon>
        <taxon>Acetobacterales</taxon>
        <taxon>Roseomonadaceae</taxon>
        <taxon>Roseomonas</taxon>
    </lineage>
</organism>
<dbReference type="RefSeq" id="WP_209350762.1">
    <property type="nucleotide sequence ID" value="NZ_JAGIYZ010000003.1"/>
</dbReference>
<name>A0ABS4APU3_9PROT</name>
<evidence type="ECO:0000313" key="4">
    <source>
        <dbReference type="Proteomes" id="UP000680815"/>
    </source>
</evidence>
<dbReference type="CDD" id="cd07012">
    <property type="entry name" value="PBP2_Bug_TTT"/>
    <property type="match status" value="1"/>
</dbReference>